<gene>
    <name evidence="1" type="ORF">HETIRDRAFT_418636</name>
</gene>
<organism evidence="1 2">
    <name type="scientific">Heterobasidion irregulare (strain TC 32-1)</name>
    <dbReference type="NCBI Taxonomy" id="747525"/>
    <lineage>
        <taxon>Eukaryota</taxon>
        <taxon>Fungi</taxon>
        <taxon>Dikarya</taxon>
        <taxon>Basidiomycota</taxon>
        <taxon>Agaricomycotina</taxon>
        <taxon>Agaricomycetes</taxon>
        <taxon>Russulales</taxon>
        <taxon>Bondarzewiaceae</taxon>
        <taxon>Heterobasidion</taxon>
        <taxon>Heterobasidion annosum species complex</taxon>
    </lineage>
</organism>
<dbReference type="EMBL" id="KI925459">
    <property type="protein sequence ID" value="ETW80651.1"/>
    <property type="molecule type" value="Genomic_DNA"/>
</dbReference>
<dbReference type="InParanoid" id="W4K6F3"/>
<dbReference type="HOGENOM" id="CLU_2705096_0_0_1"/>
<proteinExistence type="predicted"/>
<dbReference type="Proteomes" id="UP000030671">
    <property type="component" value="Unassembled WGS sequence"/>
</dbReference>
<accession>W4K6F3</accession>
<name>W4K6F3_HETIT</name>
<dbReference type="RefSeq" id="XP_009547373.1">
    <property type="nucleotide sequence ID" value="XM_009549078.1"/>
</dbReference>
<sequence length="73" mass="8497">MPRATVYVCLLYRVYGLISGSDTYEAHNNCRIRFSPVTSDCQRLARRVVSWKRLVSLRMALIHSLEPQDRLTI</sequence>
<protein>
    <submittedName>
        <fullName evidence="1">Uncharacterized protein</fullName>
    </submittedName>
</protein>
<evidence type="ECO:0000313" key="1">
    <source>
        <dbReference type="EMBL" id="ETW80651.1"/>
    </source>
</evidence>
<dbReference type="KEGG" id="hir:HETIRDRAFT_418636"/>
<reference evidence="1 2" key="1">
    <citation type="journal article" date="2012" name="New Phytol.">
        <title>Insight into trade-off between wood decay and parasitism from the genome of a fungal forest pathogen.</title>
        <authorList>
            <person name="Olson A."/>
            <person name="Aerts A."/>
            <person name="Asiegbu F."/>
            <person name="Belbahri L."/>
            <person name="Bouzid O."/>
            <person name="Broberg A."/>
            <person name="Canback B."/>
            <person name="Coutinho P.M."/>
            <person name="Cullen D."/>
            <person name="Dalman K."/>
            <person name="Deflorio G."/>
            <person name="van Diepen L.T."/>
            <person name="Dunand C."/>
            <person name="Duplessis S."/>
            <person name="Durling M."/>
            <person name="Gonthier P."/>
            <person name="Grimwood J."/>
            <person name="Fossdal C.G."/>
            <person name="Hansson D."/>
            <person name="Henrissat B."/>
            <person name="Hietala A."/>
            <person name="Himmelstrand K."/>
            <person name="Hoffmeister D."/>
            <person name="Hogberg N."/>
            <person name="James T.Y."/>
            <person name="Karlsson M."/>
            <person name="Kohler A."/>
            <person name="Kues U."/>
            <person name="Lee Y.H."/>
            <person name="Lin Y.C."/>
            <person name="Lind M."/>
            <person name="Lindquist E."/>
            <person name="Lombard V."/>
            <person name="Lucas S."/>
            <person name="Lunden K."/>
            <person name="Morin E."/>
            <person name="Murat C."/>
            <person name="Park J."/>
            <person name="Raffaello T."/>
            <person name="Rouze P."/>
            <person name="Salamov A."/>
            <person name="Schmutz J."/>
            <person name="Solheim H."/>
            <person name="Stahlberg J."/>
            <person name="Velez H."/>
            <person name="de Vries R.P."/>
            <person name="Wiebenga A."/>
            <person name="Woodward S."/>
            <person name="Yakovlev I."/>
            <person name="Garbelotto M."/>
            <person name="Martin F."/>
            <person name="Grigoriev I.V."/>
            <person name="Stenlid J."/>
        </authorList>
    </citation>
    <scope>NUCLEOTIDE SEQUENCE [LARGE SCALE GENOMIC DNA]</scope>
    <source>
        <strain evidence="1 2">TC 32-1</strain>
    </source>
</reference>
<keyword evidence="2" id="KW-1185">Reference proteome</keyword>
<evidence type="ECO:0000313" key="2">
    <source>
        <dbReference type="Proteomes" id="UP000030671"/>
    </source>
</evidence>
<dbReference type="GeneID" id="20673493"/>
<dbReference type="AlphaFoldDB" id="W4K6F3"/>